<sequence length="253" mass="26335">MSLLSITALVAAGIGAGLLSTIAGLASLVSYPALLAFGLPPVTANVTNTAGLTASALGSLASTRPELRGTWRRLWPRIAVFAVFGSVGGWLLLASPPGSFERIVPWLIGGASLLLLFRDEIQRYAATKGRSIPHSGPVFFVVLALVATYGGYFGAAAGVILLAWLMLSSTDSLAYNNAEKNMMLGASNLSATLFFLAFGQPHWGAALCIAVGGIIGSFIGPKLLRRMPERPVRILIAIAGLGLAIKLFIDTLG</sequence>
<keyword evidence="10" id="KW-1185">Reference proteome</keyword>
<reference evidence="9 10" key="1">
    <citation type="journal article" date="2018" name="Int. J. Syst. Evol. Microbiol.">
        <title>Epidermidibacterium keratini gen. nov., sp. nov., a member of the family Sporichthyaceae, isolated from keratin epidermis.</title>
        <authorList>
            <person name="Lee D.G."/>
            <person name="Trujillo M.E."/>
            <person name="Kang S."/>
            <person name="Nam J.J."/>
            <person name="Kim Y.J."/>
        </authorList>
    </citation>
    <scope>NUCLEOTIDE SEQUENCE [LARGE SCALE GENOMIC DNA]</scope>
    <source>
        <strain evidence="9 10">EPI-7</strain>
    </source>
</reference>
<dbReference type="KEGG" id="eke:EK0264_18610"/>
<evidence type="ECO:0000256" key="6">
    <source>
        <dbReference type="ARBA" id="ARBA00022989"/>
    </source>
</evidence>
<comment type="subcellular location">
    <subcellularLocation>
        <location evidence="1 8">Cell membrane</location>
        <topology evidence="1 8">Multi-pass membrane protein</topology>
    </subcellularLocation>
</comment>
<accession>A0A7L4YSX0</accession>
<keyword evidence="3" id="KW-0813">Transport</keyword>
<evidence type="ECO:0000256" key="3">
    <source>
        <dbReference type="ARBA" id="ARBA00022448"/>
    </source>
</evidence>
<evidence type="ECO:0000256" key="8">
    <source>
        <dbReference type="RuleBase" id="RU363041"/>
    </source>
</evidence>
<keyword evidence="6 8" id="KW-1133">Transmembrane helix</keyword>
<feature type="transmembrane region" description="Helical" evidence="8">
    <location>
        <begin position="99"/>
        <end position="117"/>
    </location>
</feature>
<evidence type="ECO:0000313" key="10">
    <source>
        <dbReference type="Proteomes" id="UP000463857"/>
    </source>
</evidence>
<dbReference type="InterPro" id="IPR052017">
    <property type="entry name" value="TSUP"/>
</dbReference>
<gene>
    <name evidence="9" type="ORF">EK0264_18610</name>
</gene>
<evidence type="ECO:0000256" key="2">
    <source>
        <dbReference type="ARBA" id="ARBA00009142"/>
    </source>
</evidence>
<dbReference type="AlphaFoldDB" id="A0A7L4YSX0"/>
<dbReference type="PANTHER" id="PTHR30269:SF0">
    <property type="entry name" value="MEMBRANE TRANSPORTER PROTEIN YFCA-RELATED"/>
    <property type="match status" value="1"/>
</dbReference>
<evidence type="ECO:0000256" key="1">
    <source>
        <dbReference type="ARBA" id="ARBA00004651"/>
    </source>
</evidence>
<feature type="transmembrane region" description="Helical" evidence="8">
    <location>
        <begin position="202"/>
        <end position="220"/>
    </location>
</feature>
<feature type="transmembrane region" description="Helical" evidence="8">
    <location>
        <begin position="74"/>
        <end position="93"/>
    </location>
</feature>
<protein>
    <recommendedName>
        <fullName evidence="8">Probable membrane transporter protein</fullName>
    </recommendedName>
</protein>
<keyword evidence="7 8" id="KW-0472">Membrane</keyword>
<keyword evidence="4 8" id="KW-1003">Cell membrane</keyword>
<keyword evidence="5 8" id="KW-0812">Transmembrane</keyword>
<proteinExistence type="inferred from homology"/>
<dbReference type="OrthoDB" id="3782574at2"/>
<dbReference type="InterPro" id="IPR002781">
    <property type="entry name" value="TM_pro_TauE-like"/>
</dbReference>
<dbReference type="EMBL" id="CP047156">
    <property type="protein sequence ID" value="QHC02083.1"/>
    <property type="molecule type" value="Genomic_DNA"/>
</dbReference>
<evidence type="ECO:0000256" key="7">
    <source>
        <dbReference type="ARBA" id="ARBA00023136"/>
    </source>
</evidence>
<name>A0A7L4YSX0_9ACTN</name>
<organism evidence="9 10">
    <name type="scientific">Epidermidibacterium keratini</name>
    <dbReference type="NCBI Taxonomy" id="1891644"/>
    <lineage>
        <taxon>Bacteria</taxon>
        <taxon>Bacillati</taxon>
        <taxon>Actinomycetota</taxon>
        <taxon>Actinomycetes</taxon>
        <taxon>Sporichthyales</taxon>
        <taxon>Sporichthyaceae</taxon>
        <taxon>Epidermidibacterium</taxon>
    </lineage>
</organism>
<dbReference type="PANTHER" id="PTHR30269">
    <property type="entry name" value="TRANSMEMBRANE PROTEIN YFCA"/>
    <property type="match status" value="1"/>
</dbReference>
<dbReference type="Pfam" id="PF01925">
    <property type="entry name" value="TauE"/>
    <property type="match status" value="1"/>
</dbReference>
<evidence type="ECO:0000256" key="5">
    <source>
        <dbReference type="ARBA" id="ARBA00022692"/>
    </source>
</evidence>
<feature type="transmembrane region" description="Helical" evidence="8">
    <location>
        <begin position="42"/>
        <end position="62"/>
    </location>
</feature>
<comment type="similarity">
    <text evidence="2 8">Belongs to the 4-toluene sulfonate uptake permease (TSUP) (TC 2.A.102) family.</text>
</comment>
<feature type="transmembrane region" description="Helical" evidence="8">
    <location>
        <begin position="138"/>
        <end position="167"/>
    </location>
</feature>
<dbReference type="Proteomes" id="UP000463857">
    <property type="component" value="Chromosome"/>
</dbReference>
<dbReference type="GO" id="GO:0005886">
    <property type="term" value="C:plasma membrane"/>
    <property type="evidence" value="ECO:0007669"/>
    <property type="project" value="UniProtKB-SubCell"/>
</dbReference>
<feature type="transmembrane region" description="Helical" evidence="8">
    <location>
        <begin position="232"/>
        <end position="249"/>
    </location>
</feature>
<dbReference type="RefSeq" id="WP_159547207.1">
    <property type="nucleotide sequence ID" value="NZ_CP047156.1"/>
</dbReference>
<evidence type="ECO:0000313" key="9">
    <source>
        <dbReference type="EMBL" id="QHC02083.1"/>
    </source>
</evidence>
<evidence type="ECO:0000256" key="4">
    <source>
        <dbReference type="ARBA" id="ARBA00022475"/>
    </source>
</evidence>
<dbReference type="InParanoid" id="A0A7L4YSX0"/>